<evidence type="ECO:0000256" key="5">
    <source>
        <dbReference type="ARBA" id="ARBA00023180"/>
    </source>
</evidence>
<dbReference type="GO" id="GO:0046872">
    <property type="term" value="F:metal ion binding"/>
    <property type="evidence" value="ECO:0007669"/>
    <property type="project" value="UniProtKB-KW"/>
</dbReference>
<evidence type="ECO:0000256" key="3">
    <source>
        <dbReference type="ARBA" id="ARBA00023157"/>
    </source>
</evidence>
<keyword evidence="6" id="KW-0479">Metal-binding</keyword>
<evidence type="ECO:0000313" key="9">
    <source>
        <dbReference type="Ensembl" id="ENSXETP00000119240"/>
    </source>
</evidence>
<evidence type="ECO:0000256" key="4">
    <source>
        <dbReference type="ARBA" id="ARBA00023170"/>
    </source>
</evidence>
<evidence type="ECO:0000256" key="7">
    <source>
        <dbReference type="SAM" id="MobiDB-lite"/>
    </source>
</evidence>
<comment type="domain">
    <text evidence="6">The WSXWS motif appears to be necessary for proper protein folding and thereby efficient intracellular transport and cell-surface receptor binding.</text>
</comment>
<reference evidence="9" key="1">
    <citation type="journal article" date="2010" name="Science">
        <title>The genome of the Western clawed frog Xenopus tropicalis.</title>
        <authorList>
            <person name="Hellsten U."/>
            <person name="Harland R.M."/>
            <person name="Gilchrist M.J."/>
            <person name="Hendrix D."/>
            <person name="Jurka J."/>
            <person name="Kapitonov V."/>
            <person name="Ovcharenko I."/>
            <person name="Putnam N.H."/>
            <person name="Shu S."/>
            <person name="Taher L."/>
            <person name="Blitz I.L."/>
            <person name="Blumberg B."/>
            <person name="Dichmann D.S."/>
            <person name="Dubchak I."/>
            <person name="Amaya E."/>
            <person name="Detter J.C."/>
            <person name="Fletcher R."/>
            <person name="Gerhard D.S."/>
            <person name="Goodstein D."/>
            <person name="Graves T."/>
            <person name="Grigoriev I.V."/>
            <person name="Grimwood J."/>
            <person name="Kawashima T."/>
            <person name="Lindquist E."/>
            <person name="Lucas S.M."/>
            <person name="Mead P.E."/>
            <person name="Mitros T."/>
            <person name="Ogino H."/>
            <person name="Ohta Y."/>
            <person name="Poliakov A.V."/>
            <person name="Pollet N."/>
            <person name="Robert J."/>
            <person name="Salamov A."/>
            <person name="Sater A.K."/>
            <person name="Schmutz J."/>
            <person name="Terry A."/>
            <person name="Vize P.D."/>
            <person name="Warren W.C."/>
            <person name="Wells D."/>
            <person name="Wills A."/>
            <person name="Wilson R.K."/>
            <person name="Zimmerman L.B."/>
            <person name="Zorn A.M."/>
            <person name="Grainger R."/>
            <person name="Grammer T."/>
            <person name="Khokha M.K."/>
            <person name="Richardson P.M."/>
            <person name="Rokhsar D.S."/>
        </authorList>
    </citation>
    <scope>NUCLEOTIDE SEQUENCE [LARGE SCALE GENOMIC DNA]</scope>
    <source>
        <strain evidence="9">Nigerian</strain>
    </source>
</reference>
<keyword evidence="3 6" id="KW-1015">Disulfide bond</keyword>
<feature type="transmembrane region" description="Helical" evidence="6">
    <location>
        <begin position="267"/>
        <end position="289"/>
    </location>
</feature>
<feature type="domain" description="Fibronectin type-III" evidence="8">
    <location>
        <begin position="164"/>
        <end position="261"/>
    </location>
</feature>
<feature type="compositionally biased region" description="Basic and acidic residues" evidence="7">
    <location>
        <begin position="407"/>
        <end position="417"/>
    </location>
</feature>
<keyword evidence="6" id="KW-1133">Transmembrane helix</keyword>
<dbReference type="PANTHER" id="PTHR23036:SF86">
    <property type="entry name" value="PROLACTIN RECEPTOR"/>
    <property type="match status" value="1"/>
</dbReference>
<gene>
    <name evidence="9" type="primary">prlr</name>
    <name evidence="6" type="synonym">PRLR</name>
</gene>
<keyword evidence="1" id="KW-0732">Signal</keyword>
<proteinExistence type="inferred from homology"/>
<dbReference type="Pfam" id="PF09067">
    <property type="entry name" value="EpoR_lig-bind"/>
    <property type="match status" value="1"/>
</dbReference>
<comment type="domain">
    <text evidence="6">The box 1 motif is required for JAK interaction and/or activation.</text>
</comment>
<dbReference type="InterPro" id="IPR003961">
    <property type="entry name" value="FN3_dom"/>
</dbReference>
<dbReference type="Xenbase" id="XB-GENE-494789">
    <property type="gene designation" value="prlr"/>
</dbReference>
<organism evidence="9">
    <name type="scientific">Xenopus tropicalis</name>
    <name type="common">Western clawed frog</name>
    <name type="synonym">Silurana tropicalis</name>
    <dbReference type="NCBI Taxonomy" id="8364"/>
    <lineage>
        <taxon>Eukaryota</taxon>
        <taxon>Metazoa</taxon>
        <taxon>Chordata</taxon>
        <taxon>Craniata</taxon>
        <taxon>Vertebrata</taxon>
        <taxon>Euteleostomi</taxon>
        <taxon>Amphibia</taxon>
        <taxon>Batrachia</taxon>
        <taxon>Anura</taxon>
        <taxon>Pipoidea</taxon>
        <taxon>Pipidae</taxon>
        <taxon>Xenopodinae</taxon>
        <taxon>Xenopus</taxon>
        <taxon>Silurana</taxon>
    </lineage>
</organism>
<dbReference type="Gene3D" id="2.60.40.10">
    <property type="entry name" value="Immunoglobulins"/>
    <property type="match status" value="2"/>
</dbReference>
<feature type="region of interest" description="Disordered" evidence="7">
    <location>
        <begin position="383"/>
        <end position="418"/>
    </location>
</feature>
<dbReference type="Bgee" id="ENSXETG00000000709">
    <property type="expression patterns" value="Expressed in mesonephros and 9 other cell types or tissues"/>
</dbReference>
<dbReference type="InterPro" id="IPR036116">
    <property type="entry name" value="FN3_sf"/>
</dbReference>
<dbReference type="InterPro" id="IPR015152">
    <property type="entry name" value="Growth/epo_recpt_lig-bind"/>
</dbReference>
<keyword evidence="4 6" id="KW-0675">Receptor</keyword>
<evidence type="ECO:0000256" key="6">
    <source>
        <dbReference type="RuleBase" id="RU365035"/>
    </source>
</evidence>
<dbReference type="InterPro" id="IPR013783">
    <property type="entry name" value="Ig-like_fold"/>
</dbReference>
<accession>A0A803KFK9</accession>
<dbReference type="GeneTree" id="ENSGT00940000154851"/>
<dbReference type="PANTHER" id="PTHR23036">
    <property type="entry name" value="CYTOKINE RECEPTOR"/>
    <property type="match status" value="1"/>
</dbReference>
<sequence length="639" mass="70710">MGWDVGRIREPVGEAEMRVGAKSQDRSGLLPAAPWSGGRCAWHWPGVAAFGTGLGSVYLALAWGSQPGALGAGRTSLRYGHCRTGSFLGLYSQTASPPAAMHSDPKVYECPDYETSGPNSCYFDKAHTSFWIFYHIYVNATNALGSNVSDEESVDTTYIVQPYPPINVSLTVESGRYDLLAKWLPPAMADVQSGWLTLKYEVRLKEEKEQEWEAHSVGNQLKLRLYGLIPGGNYVVQVRCKPDSGHWSEWSPESYVQIPGGGKKTDLTLWISVGALSAVICLTMIWTMALKRCSLMSCILPPVPGPKIMGFDTQLLKSGKSDELLSALGCQGFPPTSDYEDLLVEFLEVDDSKQHLMSCHERSQQKQNIKVCPADTDNDSGRGSCDSPFSHSEGCKELRPLQPGVESTDRGTHDHWPPENTIIDGSFTNFADGKSNMWPDVPLPGNQIAKSSYQDIKDITNLAFSAMNASGHALLIPRDDKNQLRFFKTIETTDEEKYTKPSDFADLRSKGVDADTVHLLPNEKPPFMPARTMDYVEVHKVNQNNALSLIPKHNENSARTEQYSVLVPNREYTKVERVEGNNVLVLMQEMVNQVSPVTMEPTKLKFQQSQVANPMDMFSPESRTQAGGMGYMDPSAFLS</sequence>
<dbReference type="Ensembl" id="ENSXETT00000117119">
    <property type="protein sequence ID" value="ENSXETP00000119240"/>
    <property type="gene ID" value="ENSXETG00000000709"/>
</dbReference>
<keyword evidence="6" id="KW-0862">Zinc</keyword>
<reference evidence="9" key="2">
    <citation type="submission" date="2021-03" db="UniProtKB">
        <authorList>
            <consortium name="Ensembl"/>
        </authorList>
    </citation>
    <scope>IDENTIFICATION</scope>
</reference>
<dbReference type="GO" id="GO:0016020">
    <property type="term" value="C:membrane"/>
    <property type="evidence" value="ECO:0007669"/>
    <property type="project" value="UniProtKB-SubCell"/>
</dbReference>
<keyword evidence="5" id="KW-0325">Glycoprotein</keyword>
<name>A0A803KFK9_XENTR</name>
<dbReference type="Pfam" id="PF00041">
    <property type="entry name" value="fn3"/>
    <property type="match status" value="1"/>
</dbReference>
<dbReference type="SUPFAM" id="SSF49265">
    <property type="entry name" value="Fibronectin type III"/>
    <property type="match status" value="2"/>
</dbReference>
<dbReference type="AlphaFoldDB" id="A0A803KFK9"/>
<comment type="subcellular location">
    <subcellularLocation>
        <location evidence="6">Membrane</location>
        <topology evidence="6">Single-pass type I membrane protein</topology>
    </subcellularLocation>
</comment>
<dbReference type="FunCoup" id="A0A803KFK9">
    <property type="interactions" value="829"/>
</dbReference>
<evidence type="ECO:0000256" key="2">
    <source>
        <dbReference type="ARBA" id="ARBA00022737"/>
    </source>
</evidence>
<dbReference type="CDD" id="cd00063">
    <property type="entry name" value="FN3"/>
    <property type="match status" value="1"/>
</dbReference>
<keyword evidence="6" id="KW-0812">Transmembrane</keyword>
<keyword evidence="6" id="KW-0472">Membrane</keyword>
<protein>
    <recommendedName>
        <fullName evidence="6">Prolactin receptor</fullName>
        <shortName evidence="6">PRL-R</shortName>
    </recommendedName>
</protein>
<dbReference type="PROSITE" id="PS50853">
    <property type="entry name" value="FN3"/>
    <property type="match status" value="1"/>
</dbReference>
<comment type="function">
    <text evidence="6">This is a receptor for the anterior pituitary hormone prolactin.</text>
</comment>
<keyword evidence="2" id="KW-0677">Repeat</keyword>
<dbReference type="InterPro" id="IPR050379">
    <property type="entry name" value="Type-I_Cytokine_Rcpt"/>
</dbReference>
<evidence type="ECO:0000256" key="1">
    <source>
        <dbReference type="ARBA" id="ARBA00022729"/>
    </source>
</evidence>
<dbReference type="FunFam" id="2.60.40.10:FF:000358">
    <property type="entry name" value="Prolactin receptor"/>
    <property type="match status" value="1"/>
</dbReference>
<comment type="similarity">
    <text evidence="6">Belongs to the type I cytokine receptor family. Type 1 subfamily.</text>
</comment>
<dbReference type="InParanoid" id="A0A803KFK9"/>
<evidence type="ECO:0000259" key="8">
    <source>
        <dbReference type="PROSITE" id="PS50853"/>
    </source>
</evidence>